<dbReference type="RefSeq" id="WP_262485920.1">
    <property type="nucleotide sequence ID" value="NZ_FZPD01000002.1"/>
</dbReference>
<dbReference type="PRINTS" id="PR01438">
    <property type="entry name" value="UNVRSLSTRESS"/>
</dbReference>
<dbReference type="AlphaFoldDB" id="A0A239HD53"/>
<keyword evidence="4" id="KW-1185">Reference proteome</keyword>
<proteinExistence type="inferred from homology"/>
<protein>
    <submittedName>
        <fullName evidence="3">Nucleotide-binding universal stress protein, UspA family</fullName>
    </submittedName>
</protein>
<evidence type="ECO:0000313" key="4">
    <source>
        <dbReference type="Proteomes" id="UP000198393"/>
    </source>
</evidence>
<organism evidence="3 4">
    <name type="scientific">Ekhidna lutea</name>
    <dbReference type="NCBI Taxonomy" id="447679"/>
    <lineage>
        <taxon>Bacteria</taxon>
        <taxon>Pseudomonadati</taxon>
        <taxon>Bacteroidota</taxon>
        <taxon>Cytophagia</taxon>
        <taxon>Cytophagales</taxon>
        <taxon>Reichenbachiellaceae</taxon>
        <taxon>Ekhidna</taxon>
    </lineage>
</organism>
<dbReference type="InterPro" id="IPR006016">
    <property type="entry name" value="UspA"/>
</dbReference>
<name>A0A239HD53_EKHLU</name>
<feature type="domain" description="UspA" evidence="2">
    <location>
        <begin position="145"/>
        <end position="276"/>
    </location>
</feature>
<comment type="similarity">
    <text evidence="1">Belongs to the universal stress protein A family.</text>
</comment>
<dbReference type="CDD" id="cd00293">
    <property type="entry name" value="USP-like"/>
    <property type="match status" value="2"/>
</dbReference>
<dbReference type="InterPro" id="IPR014729">
    <property type="entry name" value="Rossmann-like_a/b/a_fold"/>
</dbReference>
<dbReference type="SUPFAM" id="SSF52402">
    <property type="entry name" value="Adenine nucleotide alpha hydrolases-like"/>
    <property type="match status" value="2"/>
</dbReference>
<dbReference type="PANTHER" id="PTHR46268">
    <property type="entry name" value="STRESS RESPONSE PROTEIN NHAX"/>
    <property type="match status" value="1"/>
</dbReference>
<evidence type="ECO:0000256" key="1">
    <source>
        <dbReference type="ARBA" id="ARBA00008791"/>
    </source>
</evidence>
<evidence type="ECO:0000313" key="3">
    <source>
        <dbReference type="EMBL" id="SNS79081.1"/>
    </source>
</evidence>
<accession>A0A239HD53</accession>
<dbReference type="Proteomes" id="UP000198393">
    <property type="component" value="Unassembled WGS sequence"/>
</dbReference>
<gene>
    <name evidence="3" type="ORF">SAMN05421640_1252</name>
</gene>
<dbReference type="Gene3D" id="3.40.50.620">
    <property type="entry name" value="HUPs"/>
    <property type="match status" value="2"/>
</dbReference>
<dbReference type="PANTHER" id="PTHR46268:SF6">
    <property type="entry name" value="UNIVERSAL STRESS PROTEIN UP12"/>
    <property type="match status" value="1"/>
</dbReference>
<sequence>MIAPLKKIIVCLDHTSMDQGLIENACSLSKVAGTTQITFLNVIKDFNLPDPVLKEFPDLLEKALAEREDEIKGLLKKHFKCDVSTKIRVRQGGETKEILKAASEIKSDLIILGRKKVSDSVLSTRVARRSPCNLLLIPEGTKLKFDNIFIPVDFSDYSSLSLRRTLLLTKELKSKIYLQNVYTVPSSYRYSGKSYKEFSEIMKGHAKKDLEVLIKKAEKQSQELVPVTTLDEHGKVIDLIMTEARKKKVDLIVMGAKGRTTASALFIGSKSERMIRINEDIPLMIIRKKGAVAGILETLKDL</sequence>
<reference evidence="3 4" key="1">
    <citation type="submission" date="2017-06" db="EMBL/GenBank/DDBJ databases">
        <authorList>
            <person name="Kim H.J."/>
            <person name="Triplett B.A."/>
        </authorList>
    </citation>
    <scope>NUCLEOTIDE SEQUENCE [LARGE SCALE GENOMIC DNA]</scope>
    <source>
        <strain evidence="3 4">DSM 19307</strain>
    </source>
</reference>
<dbReference type="EMBL" id="FZPD01000002">
    <property type="protein sequence ID" value="SNS79081.1"/>
    <property type="molecule type" value="Genomic_DNA"/>
</dbReference>
<feature type="domain" description="UspA" evidence="2">
    <location>
        <begin position="6"/>
        <end position="138"/>
    </location>
</feature>
<dbReference type="InterPro" id="IPR006015">
    <property type="entry name" value="Universal_stress_UspA"/>
</dbReference>
<evidence type="ECO:0000259" key="2">
    <source>
        <dbReference type="Pfam" id="PF00582"/>
    </source>
</evidence>
<dbReference type="Pfam" id="PF00582">
    <property type="entry name" value="Usp"/>
    <property type="match status" value="2"/>
</dbReference>